<keyword evidence="3" id="KW-1185">Reference proteome</keyword>
<protein>
    <submittedName>
        <fullName evidence="2">Uncharacterized protein</fullName>
    </submittedName>
</protein>
<dbReference type="EMBL" id="CP016076">
    <property type="protein sequence ID" value="APU14739.1"/>
    <property type="molecule type" value="Genomic_DNA"/>
</dbReference>
<name>A0AAC9LD83_9PSEU</name>
<reference evidence="3" key="1">
    <citation type="submission" date="2016-06" db="EMBL/GenBank/DDBJ databases">
        <title>Complete genome sequence of Actinoalloteichus fjordicus DSM 46855 (=ADI127-17), type strain of the new species Actinoalloteichus fjordicus.</title>
        <authorList>
            <person name="Ruckert C."/>
            <person name="Nouioui I."/>
            <person name="Willmese J."/>
            <person name="van Wezel G."/>
            <person name="Klenk H.-P."/>
            <person name="Kalinowski J."/>
            <person name="Zotchev S.B."/>
        </authorList>
    </citation>
    <scope>NUCLEOTIDE SEQUENCE [LARGE SCALE GENOMIC DNA]</scope>
    <source>
        <strain evidence="3">ADI127-7</strain>
    </source>
</reference>
<evidence type="ECO:0000313" key="2">
    <source>
        <dbReference type="EMBL" id="APU14739.1"/>
    </source>
</evidence>
<evidence type="ECO:0000256" key="1">
    <source>
        <dbReference type="SAM" id="MobiDB-lite"/>
    </source>
</evidence>
<feature type="compositionally biased region" description="Basic and acidic residues" evidence="1">
    <location>
        <begin position="23"/>
        <end position="41"/>
    </location>
</feature>
<accession>A0AAC9LD83</accession>
<dbReference type="AlphaFoldDB" id="A0AAC9LD83"/>
<feature type="compositionally biased region" description="Basic and acidic residues" evidence="1">
    <location>
        <begin position="1"/>
        <end position="10"/>
    </location>
</feature>
<dbReference type="KEGG" id="acad:UA74_13405"/>
<proteinExistence type="predicted"/>
<dbReference type="Proteomes" id="UP000185511">
    <property type="component" value="Chromosome"/>
</dbReference>
<sequence>MAKHENKSQDDGQGTYDPTATKSAEESGGGKHDRDDKGHEG</sequence>
<feature type="region of interest" description="Disordered" evidence="1">
    <location>
        <begin position="1"/>
        <end position="41"/>
    </location>
</feature>
<evidence type="ECO:0000313" key="3">
    <source>
        <dbReference type="Proteomes" id="UP000185511"/>
    </source>
</evidence>
<organism evidence="2 3">
    <name type="scientific">Actinoalloteichus fjordicus</name>
    <dbReference type="NCBI Taxonomy" id="1612552"/>
    <lineage>
        <taxon>Bacteria</taxon>
        <taxon>Bacillati</taxon>
        <taxon>Actinomycetota</taxon>
        <taxon>Actinomycetes</taxon>
        <taxon>Pseudonocardiales</taxon>
        <taxon>Pseudonocardiaceae</taxon>
        <taxon>Actinoalloteichus</taxon>
    </lineage>
</organism>
<gene>
    <name evidence="2" type="ORF">UA74_13405</name>
</gene>
<dbReference type="RefSeq" id="WP_257787508.1">
    <property type="nucleotide sequence ID" value="NZ_CP016076.1"/>
</dbReference>